<dbReference type="EC" id="2.3.1.129" evidence="7"/>
<dbReference type="GO" id="GO:0016020">
    <property type="term" value="C:membrane"/>
    <property type="evidence" value="ECO:0007669"/>
    <property type="project" value="GOC"/>
</dbReference>
<evidence type="ECO:0000259" key="6">
    <source>
        <dbReference type="Pfam" id="PF13720"/>
    </source>
</evidence>
<dbReference type="InterPro" id="IPR010137">
    <property type="entry name" value="Lipid_A_LpxA"/>
</dbReference>
<dbReference type="PANTHER" id="PTHR43480">
    <property type="entry name" value="ACYL-[ACYL-CARRIER-PROTEIN]--UDP-N-ACETYLGLUCOSAMINE O-ACYLTRANSFERASE"/>
    <property type="match status" value="1"/>
</dbReference>
<evidence type="ECO:0000256" key="1">
    <source>
        <dbReference type="ARBA" id="ARBA00022516"/>
    </source>
</evidence>
<gene>
    <name evidence="7" type="primary">lpxA_2</name>
    <name evidence="7" type="ORF">KS4_27810</name>
</gene>
<dbReference type="PIRSF" id="PIRSF000456">
    <property type="entry name" value="UDP-GlcNAc_acltr"/>
    <property type="match status" value="1"/>
</dbReference>
<accession>A0A517YWX2</accession>
<proteinExistence type="predicted"/>
<evidence type="ECO:0000313" key="7">
    <source>
        <dbReference type="EMBL" id="QDU34707.1"/>
    </source>
</evidence>
<keyword evidence="3 7" id="KW-0808">Transferase</keyword>
<protein>
    <submittedName>
        <fullName evidence="7">Acyl-[acyl-carrier-protein]--UDP-N-acetylglucosamine O-acyltransferase</fullName>
        <ecNumber evidence="7">2.3.1.129</ecNumber>
    </submittedName>
</protein>
<dbReference type="EMBL" id="CP036425">
    <property type="protein sequence ID" value="QDU34707.1"/>
    <property type="molecule type" value="Genomic_DNA"/>
</dbReference>
<dbReference type="PANTHER" id="PTHR43480:SF1">
    <property type="entry name" value="ACYL-[ACYL-CARRIER-PROTEIN]--UDP-N-ACETYLGLUCOSAMINE O-ACYLTRANSFERASE, MITOCHONDRIAL-RELATED"/>
    <property type="match status" value="1"/>
</dbReference>
<sequence length="267" mass="28942">MSNIHSSAVIDPKVEIADDVYVGPGCIFEGNIKIGKGNYFTSSVYLKGPLVIGEGNRFYPNSYIGHEPQDKKFSPETEGAGTLIGENNVFREGASVHRATGEKPTTVGNDNYMMVNSHLGHDTVIGNENVLVNGSLVAGHVEIADKVTIGGNGVIHQGVRIGTMAMISGGIGMTQDIPPYCIAYYMRTIGSLNMIGLRRGGYRDHIKPLQKAFDLVFKQGLPNKVAVAKIREELGDDPLCEEFAAFVEKTKRGIAQLDVVTRTMKTR</sequence>
<keyword evidence="2" id="KW-0441">Lipid A biosynthesis</keyword>
<evidence type="ECO:0000256" key="2">
    <source>
        <dbReference type="ARBA" id="ARBA00022556"/>
    </source>
</evidence>
<dbReference type="Gene3D" id="2.160.10.10">
    <property type="entry name" value="Hexapeptide repeat proteins"/>
    <property type="match status" value="1"/>
</dbReference>
<dbReference type="Proteomes" id="UP000317369">
    <property type="component" value="Chromosome"/>
</dbReference>
<evidence type="ECO:0000313" key="8">
    <source>
        <dbReference type="Proteomes" id="UP000317369"/>
    </source>
</evidence>
<dbReference type="Gene3D" id="1.20.1180.10">
    <property type="entry name" value="Udp N-acetylglucosamine O-acyltransferase, C-terminal domain"/>
    <property type="match status" value="1"/>
</dbReference>
<name>A0A517YWX2_9BACT</name>
<dbReference type="RefSeq" id="WP_200761243.1">
    <property type="nucleotide sequence ID" value="NZ_CP036425.1"/>
</dbReference>
<keyword evidence="4" id="KW-0443">Lipid metabolism</keyword>
<keyword evidence="1" id="KW-0444">Lipid biosynthesis</keyword>
<dbReference type="InterPro" id="IPR037157">
    <property type="entry name" value="Acetyltransf_C_sf"/>
</dbReference>
<dbReference type="InterPro" id="IPR011004">
    <property type="entry name" value="Trimer_LpxA-like_sf"/>
</dbReference>
<dbReference type="NCBIfam" id="TIGR01852">
    <property type="entry name" value="lipid_A_lpxA"/>
    <property type="match status" value="1"/>
</dbReference>
<dbReference type="GO" id="GO:0009245">
    <property type="term" value="P:lipid A biosynthetic process"/>
    <property type="evidence" value="ECO:0007669"/>
    <property type="project" value="UniProtKB-KW"/>
</dbReference>
<keyword evidence="5 7" id="KW-0012">Acyltransferase</keyword>
<dbReference type="KEGG" id="pcor:KS4_27810"/>
<feature type="domain" description="UDP N-acetylglucosamine O-acyltransferase C-terminal" evidence="6">
    <location>
        <begin position="176"/>
        <end position="254"/>
    </location>
</feature>
<evidence type="ECO:0000256" key="5">
    <source>
        <dbReference type="ARBA" id="ARBA00023315"/>
    </source>
</evidence>
<dbReference type="GO" id="GO:0008780">
    <property type="term" value="F:acyl-[acyl-carrier-protein]-UDP-N-acetylglucosamine O-acyltransferase activity"/>
    <property type="evidence" value="ECO:0007669"/>
    <property type="project" value="UniProtKB-EC"/>
</dbReference>
<dbReference type="Pfam" id="PF13720">
    <property type="entry name" value="Acetyltransf_11"/>
    <property type="match status" value="1"/>
</dbReference>
<dbReference type="SUPFAM" id="SSF51161">
    <property type="entry name" value="Trimeric LpxA-like enzymes"/>
    <property type="match status" value="1"/>
</dbReference>
<dbReference type="NCBIfam" id="NF003657">
    <property type="entry name" value="PRK05289.1"/>
    <property type="match status" value="1"/>
</dbReference>
<dbReference type="AlphaFoldDB" id="A0A517YWX2"/>
<dbReference type="InterPro" id="IPR029098">
    <property type="entry name" value="Acetyltransf_C"/>
</dbReference>
<organism evidence="7 8">
    <name type="scientific">Poriferisphaera corsica</name>
    <dbReference type="NCBI Taxonomy" id="2528020"/>
    <lineage>
        <taxon>Bacteria</taxon>
        <taxon>Pseudomonadati</taxon>
        <taxon>Planctomycetota</taxon>
        <taxon>Phycisphaerae</taxon>
        <taxon>Phycisphaerales</taxon>
        <taxon>Phycisphaeraceae</taxon>
        <taxon>Poriferisphaera</taxon>
    </lineage>
</organism>
<keyword evidence="8" id="KW-1185">Reference proteome</keyword>
<evidence type="ECO:0000256" key="4">
    <source>
        <dbReference type="ARBA" id="ARBA00023098"/>
    </source>
</evidence>
<reference evidence="7 8" key="1">
    <citation type="submission" date="2019-02" db="EMBL/GenBank/DDBJ databases">
        <title>Deep-cultivation of Planctomycetes and their phenomic and genomic characterization uncovers novel biology.</title>
        <authorList>
            <person name="Wiegand S."/>
            <person name="Jogler M."/>
            <person name="Boedeker C."/>
            <person name="Pinto D."/>
            <person name="Vollmers J."/>
            <person name="Rivas-Marin E."/>
            <person name="Kohn T."/>
            <person name="Peeters S.H."/>
            <person name="Heuer A."/>
            <person name="Rast P."/>
            <person name="Oberbeckmann S."/>
            <person name="Bunk B."/>
            <person name="Jeske O."/>
            <person name="Meyerdierks A."/>
            <person name="Storesund J.E."/>
            <person name="Kallscheuer N."/>
            <person name="Luecker S."/>
            <person name="Lage O.M."/>
            <person name="Pohl T."/>
            <person name="Merkel B.J."/>
            <person name="Hornburger P."/>
            <person name="Mueller R.-W."/>
            <person name="Bruemmer F."/>
            <person name="Labrenz M."/>
            <person name="Spormann A.M."/>
            <person name="Op den Camp H."/>
            <person name="Overmann J."/>
            <person name="Amann R."/>
            <person name="Jetten M.S.M."/>
            <person name="Mascher T."/>
            <person name="Medema M.H."/>
            <person name="Devos D.P."/>
            <person name="Kaster A.-K."/>
            <person name="Ovreas L."/>
            <person name="Rohde M."/>
            <person name="Galperin M.Y."/>
            <person name="Jogler C."/>
        </authorList>
    </citation>
    <scope>NUCLEOTIDE SEQUENCE [LARGE SCALE GENOMIC DNA]</scope>
    <source>
        <strain evidence="7 8">KS4</strain>
    </source>
</reference>
<evidence type="ECO:0000256" key="3">
    <source>
        <dbReference type="ARBA" id="ARBA00022679"/>
    </source>
</evidence>